<evidence type="ECO:0000259" key="2">
    <source>
        <dbReference type="Pfam" id="PF03749"/>
    </source>
</evidence>
<dbReference type="Pfam" id="PF03749">
    <property type="entry name" value="SfsA"/>
    <property type="match status" value="1"/>
</dbReference>
<dbReference type="PANTHER" id="PTHR30545">
    <property type="entry name" value="SUGAR FERMENTATION STIMULATION PROTEIN A"/>
    <property type="match status" value="1"/>
</dbReference>
<feature type="domain" description="Sugar fermentation stimulation protein C-terminal" evidence="2">
    <location>
        <begin position="83"/>
        <end position="219"/>
    </location>
</feature>
<dbReference type="InterPro" id="IPR005224">
    <property type="entry name" value="SfsA"/>
</dbReference>
<dbReference type="CDD" id="cd22359">
    <property type="entry name" value="SfsA-like_bacterial"/>
    <property type="match status" value="1"/>
</dbReference>
<dbReference type="HAMAP" id="MF_00095">
    <property type="entry name" value="SfsA"/>
    <property type="match status" value="1"/>
</dbReference>
<dbReference type="OrthoDB" id="9802365at2"/>
<dbReference type="STRING" id="1167006.UWK_00790"/>
<dbReference type="KEGG" id="dsf:UWK_00790"/>
<name>M1P6N1_DESSD</name>
<dbReference type="InterPro" id="IPR041465">
    <property type="entry name" value="SfsA_N"/>
</dbReference>
<proteinExistence type="inferred from homology"/>
<dbReference type="HOGENOM" id="CLU_052299_2_0_7"/>
<dbReference type="EMBL" id="CP003985">
    <property type="protein sequence ID" value="AGF77367.1"/>
    <property type="molecule type" value="Genomic_DNA"/>
</dbReference>
<comment type="similarity">
    <text evidence="1">Belongs to the SfsA family.</text>
</comment>
<feature type="domain" description="SfsA N-terminal OB" evidence="3">
    <location>
        <begin position="13"/>
        <end position="79"/>
    </location>
</feature>
<dbReference type="PANTHER" id="PTHR30545:SF2">
    <property type="entry name" value="SUGAR FERMENTATION STIMULATION PROTEIN A"/>
    <property type="match status" value="1"/>
</dbReference>
<dbReference type="Pfam" id="PF17746">
    <property type="entry name" value="SfsA_N"/>
    <property type="match status" value="1"/>
</dbReference>
<dbReference type="RefSeq" id="WP_015403063.1">
    <property type="nucleotide sequence ID" value="NC_020304.1"/>
</dbReference>
<keyword evidence="5" id="KW-1185">Reference proteome</keyword>
<dbReference type="InterPro" id="IPR040452">
    <property type="entry name" value="SfsA_C"/>
</dbReference>
<evidence type="ECO:0000259" key="3">
    <source>
        <dbReference type="Pfam" id="PF17746"/>
    </source>
</evidence>
<gene>
    <name evidence="1" type="primary">sfsA</name>
    <name evidence="4" type="ordered locus">UWK_00790</name>
</gene>
<protein>
    <recommendedName>
        <fullName evidence="1">Sugar fermentation stimulation protein homolog</fullName>
    </recommendedName>
</protein>
<dbReference type="Gene3D" id="2.40.50.580">
    <property type="match status" value="1"/>
</dbReference>
<evidence type="ECO:0000313" key="4">
    <source>
        <dbReference type="EMBL" id="AGF77367.1"/>
    </source>
</evidence>
<dbReference type="Proteomes" id="UP000011721">
    <property type="component" value="Chromosome"/>
</dbReference>
<dbReference type="eggNOG" id="COG1489">
    <property type="taxonomic scope" value="Bacteria"/>
</dbReference>
<dbReference type="AlphaFoldDB" id="M1P6N1"/>
<dbReference type="PATRIC" id="fig|1167006.5.peg.896"/>
<evidence type="ECO:0000313" key="5">
    <source>
        <dbReference type="Proteomes" id="UP000011721"/>
    </source>
</evidence>
<organism evidence="4 5">
    <name type="scientific">Desulfocapsa sulfexigens (strain DSM 10523 / SB164P1)</name>
    <dbReference type="NCBI Taxonomy" id="1167006"/>
    <lineage>
        <taxon>Bacteria</taxon>
        <taxon>Pseudomonadati</taxon>
        <taxon>Thermodesulfobacteriota</taxon>
        <taxon>Desulfobulbia</taxon>
        <taxon>Desulfobulbales</taxon>
        <taxon>Desulfocapsaceae</taxon>
        <taxon>Desulfocapsa</taxon>
    </lineage>
</organism>
<reference evidence="5" key="1">
    <citation type="journal article" date="2013" name="Stand. Genomic Sci.">
        <title>Complete genome sequence of Desulfocapsa sulfexigens, a marine deltaproteobacterium specialized in disproportionating inorganic sulfur compounds.</title>
        <authorList>
            <person name="Finster K.W."/>
            <person name="Kjeldsen K.U."/>
            <person name="Kube M."/>
            <person name="Reinhardt R."/>
            <person name="Mussmann M."/>
            <person name="Amann R."/>
            <person name="Schreiber L."/>
        </authorList>
    </citation>
    <scope>NUCLEOTIDE SEQUENCE [LARGE SCALE GENOMIC DNA]</scope>
    <source>
        <strain evidence="5">DSM 10523 / SB164P1</strain>
    </source>
</reference>
<accession>M1P6N1</accession>
<dbReference type="GO" id="GO:0003677">
    <property type="term" value="F:DNA binding"/>
    <property type="evidence" value="ECO:0007669"/>
    <property type="project" value="InterPro"/>
</dbReference>
<dbReference type="Gene3D" id="3.40.1350.60">
    <property type="match status" value="1"/>
</dbReference>
<sequence>MQFETPLQSATLVKRYKRFLADVTTAEGRKIIVYCPNTGTMRSCSTPGSQVMLSTSPNLNRKYPQTLEMIRENDTWIGVNTGLTNTIVAEAIHEGRIKEFQNIDRITREIVTSKSSRLDLLLEQRDKKIYVEIKNCSLVEEGWAMFPDAVTTRGTKHLEELASLVKQGHQGVIFFCIQRSDADRFRPAAHIDPVYASTLAEVSNKGVQIIAYQAEVRPESISIRKAIPCFLK</sequence>
<evidence type="ECO:0000256" key="1">
    <source>
        <dbReference type="HAMAP-Rule" id="MF_00095"/>
    </source>
</evidence>
<dbReference type="NCBIfam" id="TIGR00230">
    <property type="entry name" value="sfsA"/>
    <property type="match status" value="1"/>
</dbReference>